<feature type="transmembrane region" description="Helical" evidence="7">
    <location>
        <begin position="399"/>
        <end position="418"/>
    </location>
</feature>
<reference evidence="9" key="1">
    <citation type="submission" date="2025-08" db="UniProtKB">
        <authorList>
            <consortium name="RefSeq"/>
        </authorList>
    </citation>
    <scope>IDENTIFICATION</scope>
</reference>
<gene>
    <name evidence="9" type="primary">LOC115224463</name>
</gene>
<protein>
    <submittedName>
        <fullName evidence="9">Solute carrier family 15 member 4-like</fullName>
    </submittedName>
</protein>
<keyword evidence="5 7" id="KW-1133">Transmembrane helix</keyword>
<comment type="similarity">
    <text evidence="2">Belongs to the major facilitator superfamily. Proton-dependent oligopeptide transporter (POT/PTR) (TC 2.A.17) family.</text>
</comment>
<evidence type="ECO:0000256" key="5">
    <source>
        <dbReference type="ARBA" id="ARBA00022989"/>
    </source>
</evidence>
<keyword evidence="6 7" id="KW-0472">Membrane</keyword>
<evidence type="ECO:0000256" key="1">
    <source>
        <dbReference type="ARBA" id="ARBA00004141"/>
    </source>
</evidence>
<keyword evidence="8" id="KW-1185">Reference proteome</keyword>
<accession>A0A7E6FNV2</accession>
<feature type="transmembrane region" description="Helical" evidence="7">
    <location>
        <begin position="340"/>
        <end position="357"/>
    </location>
</feature>
<comment type="subcellular location">
    <subcellularLocation>
        <location evidence="1">Membrane</location>
        <topology evidence="1">Multi-pass membrane protein</topology>
    </subcellularLocation>
</comment>
<dbReference type="InterPro" id="IPR036259">
    <property type="entry name" value="MFS_trans_sf"/>
</dbReference>
<evidence type="ECO:0000256" key="3">
    <source>
        <dbReference type="ARBA" id="ARBA00022692"/>
    </source>
</evidence>
<dbReference type="AlphaFoldDB" id="A0A7E6FNV2"/>
<feature type="transmembrane region" description="Helical" evidence="7">
    <location>
        <begin position="236"/>
        <end position="256"/>
    </location>
</feature>
<feature type="transmembrane region" description="Helical" evidence="7">
    <location>
        <begin position="439"/>
        <end position="459"/>
    </location>
</feature>
<dbReference type="SUPFAM" id="SSF103473">
    <property type="entry name" value="MFS general substrate transporter"/>
    <property type="match status" value="1"/>
</dbReference>
<feature type="transmembrane region" description="Helical" evidence="7">
    <location>
        <begin position="45"/>
        <end position="67"/>
    </location>
</feature>
<evidence type="ECO:0000256" key="6">
    <source>
        <dbReference type="ARBA" id="ARBA00023136"/>
    </source>
</evidence>
<feature type="transmembrane region" description="Helical" evidence="7">
    <location>
        <begin position="169"/>
        <end position="187"/>
    </location>
</feature>
<dbReference type="GO" id="GO:0015833">
    <property type="term" value="P:peptide transport"/>
    <property type="evidence" value="ECO:0007669"/>
    <property type="project" value="UniProtKB-KW"/>
</dbReference>
<evidence type="ECO:0000313" key="9">
    <source>
        <dbReference type="RefSeq" id="XP_036369323.1"/>
    </source>
</evidence>
<evidence type="ECO:0000256" key="7">
    <source>
        <dbReference type="SAM" id="Phobius"/>
    </source>
</evidence>
<keyword evidence="4" id="KW-0653">Protein transport</keyword>
<dbReference type="PANTHER" id="PTHR11654">
    <property type="entry name" value="OLIGOPEPTIDE TRANSPORTER-RELATED"/>
    <property type="match status" value="1"/>
</dbReference>
<feature type="transmembrane region" description="Helical" evidence="7">
    <location>
        <begin position="115"/>
        <end position="135"/>
    </location>
</feature>
<keyword evidence="3 7" id="KW-0812">Transmembrane</keyword>
<dbReference type="Gene3D" id="1.20.1250.20">
    <property type="entry name" value="MFS general substrate transporter like domains"/>
    <property type="match status" value="1"/>
</dbReference>
<feature type="transmembrane region" description="Helical" evidence="7">
    <location>
        <begin position="87"/>
        <end position="108"/>
    </location>
</feature>
<dbReference type="Pfam" id="PF00854">
    <property type="entry name" value="PTR2"/>
    <property type="match status" value="2"/>
</dbReference>
<proteinExistence type="inferred from homology"/>
<feature type="transmembrane region" description="Helical" evidence="7">
    <location>
        <begin position="563"/>
        <end position="586"/>
    </location>
</feature>
<evidence type="ECO:0000256" key="4">
    <source>
        <dbReference type="ARBA" id="ARBA00022856"/>
    </source>
</evidence>
<name>A0A7E6FNV2_9MOLL</name>
<dbReference type="InterPro" id="IPR000109">
    <property type="entry name" value="POT_fam"/>
</dbReference>
<dbReference type="GO" id="GO:0016020">
    <property type="term" value="C:membrane"/>
    <property type="evidence" value="ECO:0007669"/>
    <property type="project" value="UniProtKB-SubCell"/>
</dbReference>
<evidence type="ECO:0000256" key="2">
    <source>
        <dbReference type="ARBA" id="ARBA00005982"/>
    </source>
</evidence>
<dbReference type="RefSeq" id="XP_036369323.1">
    <property type="nucleotide sequence ID" value="XM_036513430.1"/>
</dbReference>
<sequence length="670" mass="75277">MSESDPLLFRERNPSLYSEKLTNKPPSVILTDDNHTSKCKTRTSCAAILIVEACERIAFYSLLGNLVLFLNENPLHWNAYNASSLSFYFLGLSFITSLLGGLIADTLLGRFKGLLFSFLIYVIGYFFLLFVAAPVHKDGKKNVFYNFCPSHTQNSSMHIPNLFEENCSIPIFFILTTAAIGIGFFKANIIPFGADQVQNNSPVNIRSFFNWFYLSLNIGAFIGLGVLTFIQQYFSFFYGFAAALGTLVLGFVVFVAGRCCYKVSPPNGSVLINIYQIINNAFVNRRKCKQKRITFSSYNSQLDQIEDNMHKKSFLDFSKVRYGGRFHDALVNDVKALGKVFIFFIALIPYWMVYFQMETTFLVQGLHMRLSMQNGTETVLQNKNYNCTQATEVNYPKVAVAWLSLCDVLLIFLILPLMEKVIYPWFDSVGYSFTLTQRITTGMIFAVLAMVAAGVVELFRLQLSTMTLTTSASVTLLSRLLATWAYLSPSLPMKQRLTTTFLGCQGPLSHLALGGQHDQFYAADMSIFYQVPQYAFLGISEVFASVAGLEFAYSMAPTSMKGIIMGLFLFFSGIGSLVSIGIIQALKGTLFFGEDFGDINIRKCDQHGRVTEANHLDYYFFAMAVFLAFFTVVFIVVAHCFNFSKAYPVSKSTRDSRRNRFESGSINSSE</sequence>
<keyword evidence="4" id="KW-0813">Transport</keyword>
<evidence type="ECO:0000313" key="8">
    <source>
        <dbReference type="Proteomes" id="UP000515154"/>
    </source>
</evidence>
<dbReference type="Proteomes" id="UP000515154">
    <property type="component" value="Linkage group LG25"/>
</dbReference>
<feature type="transmembrane region" description="Helical" evidence="7">
    <location>
        <begin position="618"/>
        <end position="641"/>
    </location>
</feature>
<feature type="transmembrane region" description="Helical" evidence="7">
    <location>
        <begin position="208"/>
        <end position="230"/>
    </location>
</feature>
<dbReference type="GO" id="GO:0022857">
    <property type="term" value="F:transmembrane transporter activity"/>
    <property type="evidence" value="ECO:0007669"/>
    <property type="project" value="InterPro"/>
</dbReference>
<organism evidence="8 9">
    <name type="scientific">Octopus sinensis</name>
    <name type="common">East Asian common octopus</name>
    <dbReference type="NCBI Taxonomy" id="2607531"/>
    <lineage>
        <taxon>Eukaryota</taxon>
        <taxon>Metazoa</taxon>
        <taxon>Spiralia</taxon>
        <taxon>Lophotrochozoa</taxon>
        <taxon>Mollusca</taxon>
        <taxon>Cephalopoda</taxon>
        <taxon>Coleoidea</taxon>
        <taxon>Octopodiformes</taxon>
        <taxon>Octopoda</taxon>
        <taxon>Incirrata</taxon>
        <taxon>Octopodidae</taxon>
        <taxon>Octopus</taxon>
    </lineage>
</organism>
<dbReference type="KEGG" id="osn:115224463"/>
<keyword evidence="4" id="KW-0571">Peptide transport</keyword>